<feature type="region of interest" description="Disordered" evidence="1">
    <location>
        <begin position="48"/>
        <end position="71"/>
    </location>
</feature>
<comment type="caution">
    <text evidence="2">The sequence shown here is derived from an EMBL/GenBank/DDBJ whole genome shotgun (WGS) entry which is preliminary data.</text>
</comment>
<proteinExistence type="predicted"/>
<name>A0A0P6VPU6_9HYPH</name>
<reference evidence="2 3" key="2">
    <citation type="submission" date="2015-10" db="EMBL/GenBank/DDBJ databases">
        <title>Draft Genome Sequence of Prosthecomicrobium hirschii ATCC 27832.</title>
        <authorList>
            <person name="Daniel J."/>
            <person name="Givan S.A."/>
            <person name="Brun Y.V."/>
            <person name="Brown P.J."/>
        </authorList>
    </citation>
    <scope>NUCLEOTIDE SEQUENCE [LARGE SCALE GENOMIC DNA]</scope>
    <source>
        <strain evidence="2 3">16</strain>
    </source>
</reference>
<dbReference type="Proteomes" id="UP000048984">
    <property type="component" value="Unassembled WGS sequence"/>
</dbReference>
<keyword evidence="3" id="KW-1185">Reference proteome</keyword>
<dbReference type="AlphaFoldDB" id="A0A0P6VPU6"/>
<evidence type="ECO:0000313" key="3">
    <source>
        <dbReference type="Proteomes" id="UP000048984"/>
    </source>
</evidence>
<reference evidence="2 3" key="1">
    <citation type="submission" date="2015-09" db="EMBL/GenBank/DDBJ databases">
        <authorList>
            <person name="Jackson K.R."/>
            <person name="Lunt B.L."/>
            <person name="Fisher J.N.B."/>
            <person name="Gardner A.V."/>
            <person name="Bailey M.E."/>
            <person name="Deus L.M."/>
            <person name="Earl A.S."/>
            <person name="Gibby P.D."/>
            <person name="Hartmann K.A."/>
            <person name="Liu J.E."/>
            <person name="Manci A.M."/>
            <person name="Nielsen D.A."/>
            <person name="Solomon M.B."/>
            <person name="Breakwell D.P."/>
            <person name="Burnett S.H."/>
            <person name="Grose J.H."/>
        </authorList>
    </citation>
    <scope>NUCLEOTIDE SEQUENCE [LARGE SCALE GENOMIC DNA]</scope>
    <source>
        <strain evidence="2 3">16</strain>
    </source>
</reference>
<organism evidence="2 3">
    <name type="scientific">Prosthecodimorpha hirschii</name>
    <dbReference type="NCBI Taxonomy" id="665126"/>
    <lineage>
        <taxon>Bacteria</taxon>
        <taxon>Pseudomonadati</taxon>
        <taxon>Pseudomonadota</taxon>
        <taxon>Alphaproteobacteria</taxon>
        <taxon>Hyphomicrobiales</taxon>
        <taxon>Ancalomicrobiaceae</taxon>
        <taxon>Prosthecodimorpha</taxon>
    </lineage>
</organism>
<evidence type="ECO:0000256" key="1">
    <source>
        <dbReference type="SAM" id="MobiDB-lite"/>
    </source>
</evidence>
<accession>A0A0P6VPU6</accession>
<sequence>MLVSGLWVKLLDPIEIPNSLRSELNAMSGDATPGAWLSLARAVRRGEVSDRKMPDQFELGTQSAPSTAMLN</sequence>
<dbReference type="EMBL" id="LJYW01000001">
    <property type="protein sequence ID" value="KPL53240.1"/>
    <property type="molecule type" value="Genomic_DNA"/>
</dbReference>
<evidence type="ECO:0000313" key="2">
    <source>
        <dbReference type="EMBL" id="KPL53240.1"/>
    </source>
</evidence>
<dbReference type="STRING" id="665126.ABB55_14305"/>
<gene>
    <name evidence="2" type="ORF">ABB55_14305</name>
</gene>
<protein>
    <submittedName>
        <fullName evidence="2">Uncharacterized protein</fullName>
    </submittedName>
</protein>
<feature type="compositionally biased region" description="Polar residues" evidence="1">
    <location>
        <begin position="59"/>
        <end position="71"/>
    </location>
</feature>